<dbReference type="RefSeq" id="WP_061127949.1">
    <property type="nucleotide sequence ID" value="NZ_FCOI02000006.1"/>
</dbReference>
<accession>A0A158AI00</accession>
<protein>
    <submittedName>
        <fullName evidence="1">Uncharacterized protein</fullName>
    </submittedName>
</protein>
<name>A0A158AI00_9BURK</name>
<gene>
    <name evidence="1" type="ORF">AWB76_02466</name>
</gene>
<keyword evidence="2" id="KW-1185">Reference proteome</keyword>
<evidence type="ECO:0000313" key="1">
    <source>
        <dbReference type="EMBL" id="SAK57531.1"/>
    </source>
</evidence>
<dbReference type="Proteomes" id="UP000054624">
    <property type="component" value="Unassembled WGS sequence"/>
</dbReference>
<dbReference type="STRING" id="1777137.AWB76_02466"/>
<evidence type="ECO:0000313" key="2">
    <source>
        <dbReference type="Proteomes" id="UP000054624"/>
    </source>
</evidence>
<proteinExistence type="predicted"/>
<dbReference type="OrthoDB" id="8964600at2"/>
<sequence length="144" mass="16440">MHTEVAAWQLDMFDAPPAPVTRVQAKPDPLPDPQFWSEAVTNKMVDALISLATDSRRGDNMPESLMDCAALFSERLKNRKKLDLEDYRATLGWVMEFWNGAVPYRFVCQINGVDPEILQDVILSNPLLKRDMEEVRRDSFGTLL</sequence>
<reference evidence="2" key="1">
    <citation type="submission" date="2016-01" db="EMBL/GenBank/DDBJ databases">
        <authorList>
            <person name="Peeters Charlotte."/>
        </authorList>
    </citation>
    <scope>NUCLEOTIDE SEQUENCE [LARGE SCALE GENOMIC DNA]</scope>
</reference>
<organism evidence="1 2">
    <name type="scientific">Caballeronia temeraria</name>
    <dbReference type="NCBI Taxonomy" id="1777137"/>
    <lineage>
        <taxon>Bacteria</taxon>
        <taxon>Pseudomonadati</taxon>
        <taxon>Pseudomonadota</taxon>
        <taxon>Betaproteobacteria</taxon>
        <taxon>Burkholderiales</taxon>
        <taxon>Burkholderiaceae</taxon>
        <taxon>Caballeronia</taxon>
    </lineage>
</organism>
<dbReference type="EMBL" id="FCOI02000006">
    <property type="protein sequence ID" value="SAK57531.1"/>
    <property type="molecule type" value="Genomic_DNA"/>
</dbReference>
<dbReference type="AlphaFoldDB" id="A0A158AI00"/>